<gene>
    <name evidence="1" type="ORF">DSO57_1007917</name>
</gene>
<keyword evidence="2" id="KW-1185">Reference proteome</keyword>
<dbReference type="Proteomes" id="UP001165960">
    <property type="component" value="Unassembled WGS sequence"/>
</dbReference>
<organism evidence="1 2">
    <name type="scientific">Entomophthora muscae</name>
    <dbReference type="NCBI Taxonomy" id="34485"/>
    <lineage>
        <taxon>Eukaryota</taxon>
        <taxon>Fungi</taxon>
        <taxon>Fungi incertae sedis</taxon>
        <taxon>Zoopagomycota</taxon>
        <taxon>Entomophthoromycotina</taxon>
        <taxon>Entomophthoromycetes</taxon>
        <taxon>Entomophthorales</taxon>
        <taxon>Entomophthoraceae</taxon>
        <taxon>Entomophthora</taxon>
    </lineage>
</organism>
<reference evidence="1" key="1">
    <citation type="submission" date="2022-04" db="EMBL/GenBank/DDBJ databases">
        <title>Genome of the entomopathogenic fungus Entomophthora muscae.</title>
        <authorList>
            <person name="Elya C."/>
            <person name="Lovett B.R."/>
            <person name="Lee E."/>
            <person name="Macias A.M."/>
            <person name="Hajek A.E."/>
            <person name="De Bivort B.L."/>
            <person name="Kasson M.T."/>
            <person name="De Fine Licht H.H."/>
            <person name="Stajich J.E."/>
        </authorList>
    </citation>
    <scope>NUCLEOTIDE SEQUENCE</scope>
    <source>
        <strain evidence="1">Berkeley</strain>
    </source>
</reference>
<accession>A0ACC2T7A9</accession>
<comment type="caution">
    <text evidence="1">The sequence shown here is derived from an EMBL/GenBank/DDBJ whole genome shotgun (WGS) entry which is preliminary data.</text>
</comment>
<evidence type="ECO:0000313" key="1">
    <source>
        <dbReference type="EMBL" id="KAJ9070456.1"/>
    </source>
</evidence>
<evidence type="ECO:0000313" key="2">
    <source>
        <dbReference type="Proteomes" id="UP001165960"/>
    </source>
</evidence>
<sequence length="726" mass="79330">MKLYDFHLDNASIVAIKALRKTKMTLSTSYSSTFSQISHYLNEVIESNKNWRKIKDSLVSLKALFISAAAAGTNFSTDVDAIAAPLVKCISSEHSSLSLEAMSLSAHLSCELKTDFTAHVNQVCPALIQGLGNEDSLYRFESYFTLSTIVANVKSVPVVHQICSAAICKTFSVHRFGSMLFRELINSFDAQLLLQGCDTIENVFSQGLLDPKESLQDLFCSSFQTYIDKLPLRLDHLTKSLPEEALKFFDQSKTMSSAQSIQEATYSMNPASQAPSLIQTVKELLPIQVGSVASPSSTAHSDSSASRIQLSQGTINNEKTPDYSHIKSKAYQGYAPFVEAHTACQSPSKVKTAIKPSKPPKECPKVKVFSNNSKYILTTIKEESSPKKEVPVSHALLHSQKPSGAFFQKGPNFKQQKPYSLSLSSQEHDSLRSTSHAIPYQTGNNMCSNIFQRIVGSNSHILTEAPYNETMSRNTIPASQASTQVPQIKSASTSIFLTETPVPKPSPSKRAFPYTREEKRKIYKHVGLSCVPSSDSVCILDSILPSCEKLAANETTSVTAASPTGAPVPKSPLSKEEVACILKEQRNISIENSIVFEITGNSGCLVESILLSCEEIVANEASSVTASSSAEASAPKLTLSRAELACILKEQRNLLIKDNRVYAFTSESESTEASAPKLTVSKKELACILKEERDKFIRDNRVYEYTNGSDCSSEGISSPCEELDTN</sequence>
<dbReference type="EMBL" id="QTSX02003574">
    <property type="protein sequence ID" value="KAJ9070456.1"/>
    <property type="molecule type" value="Genomic_DNA"/>
</dbReference>
<proteinExistence type="predicted"/>
<protein>
    <submittedName>
        <fullName evidence="1">Uncharacterized protein</fullName>
    </submittedName>
</protein>
<name>A0ACC2T7A9_9FUNG</name>